<dbReference type="Pfam" id="PF13604">
    <property type="entry name" value="AAA_30"/>
    <property type="match status" value="1"/>
</dbReference>
<dbReference type="Proteomes" id="UP000430021">
    <property type="component" value="Unassembled WGS sequence"/>
</dbReference>
<dbReference type="EMBL" id="WTYB01000001">
    <property type="protein sequence ID" value="MXP37327.1"/>
    <property type="molecule type" value="Genomic_DNA"/>
</dbReference>
<accession>A0A6I4UI62</accession>
<sequence>MFNRLQGCTSASGADSVAATCRSTSLQIKDRVLRFSATDLVSHLNCRHLSALEHAVAKGDLERPKFFDPLLEALWERGAKHEQGYVDHLSSLGLNVVQIDGVEVTDEAVAATADAMNAGVEVIVQGALRSGVWVGRADILRKVDTPSDLGAWSYEAADTKLARETKGGTVLQLCLYSELIAKIQGVMPEFAHVVPPWTEFVPERYRIADFGAYYRQVKAGMSASFAAGGPQGTYPDPAAHCDICVWSAQCSKQRRDDDHLCLVAGISSMQIAQLKDHGVTTATTLAELPLPLPWKPERGSKESLARVREQARIQIETRDAGELRYEMLAPVAGFGLNCLPEPSEGDIYLDFEGDSFVGEHGLEYLLGFHFFEDGEIRYRGLWAFDRAAEKSAFETFIDFVLEQLEAHPGLHVYHYGGYETGALKRLMGRYGTREDELDRLLRGQVFVDLLSVVRHSLRAGVESYSIKRLEPLFGYVRDASLPDANLALNRLQVSLELNDANGILPQDKDTVEAYNRDDCVSTRVLRDWLEGERAKLIAQGTEITRPEPADSAPSENLAEWLEIIGPLIEQLVADVPVDPAERSSEQHACWLLANLLEWHRREEKATWWELFRLRDLSADELLDERAGLAGLTFIETVGGTAKCPIDRYSFPAQEADIRPEKSVKAPGGQSLGTVEDISRENRTIDIKKTSAMAGEHPEALFIHEFVSSKPMQESLVRLATYVCENGMTGGDSYGAARDMLMRVAPRVGEDAALRLDGEKPLDAGVRIAPLIASGVLPIQGPPGTGKTHTGGHMICELVKQGKKVGIVANGHEVIRNLLNKTIEVAEETHTPLVCIQKPKGGSKEDATDRLRFAKKNNAEVYAALQADCSVAGGTAWLWSDAAAFECLDVLFVDEAAQMSLANVLAVSQAAKTVILLGDPQQLDQPMQGSHPDGTGCSALDHLLSGKQTIGPDEGLFLDVTWRLHPDICAFTSELFYEGKLTSKEETAGQLIKTSGIANGTGLRFVPVEHKGNQNCSPEEADVIAELVSEILAQGATWIDRNGNERPIEISDILIIAPYNAQVFEIQRRLPQARVGTVDKFQGQEAPISIYSLASSSHADAPRGMEFLYSLNRLNVATSRAKCVSILVGSPQVFEAECRTPRQMQLANAFCRYLERAQ</sequence>
<dbReference type="CDD" id="cd17934">
    <property type="entry name" value="DEXXQc_Upf1-like"/>
    <property type="match status" value="1"/>
</dbReference>
<dbReference type="SUPFAM" id="SSF52540">
    <property type="entry name" value="P-loop containing nucleoside triphosphate hydrolases"/>
    <property type="match status" value="1"/>
</dbReference>
<dbReference type="PANTHER" id="PTHR10887">
    <property type="entry name" value="DNA2/NAM7 HELICASE FAMILY"/>
    <property type="match status" value="1"/>
</dbReference>
<dbReference type="CDD" id="cd18808">
    <property type="entry name" value="SF1_C_Upf1"/>
    <property type="match status" value="1"/>
</dbReference>
<dbReference type="InterPro" id="IPR038720">
    <property type="entry name" value="YprB_RNase_H-like_dom"/>
</dbReference>
<dbReference type="OrthoDB" id="9757917at2"/>
<evidence type="ECO:0000313" key="3">
    <source>
        <dbReference type="EMBL" id="MXP37327.1"/>
    </source>
</evidence>
<dbReference type="InterPro" id="IPR027417">
    <property type="entry name" value="P-loop_NTPase"/>
</dbReference>
<dbReference type="InterPro" id="IPR019993">
    <property type="entry name" value="RecB_nuclease_TM0106_put"/>
</dbReference>
<dbReference type="Gene3D" id="3.40.50.300">
    <property type="entry name" value="P-loop containing nucleotide triphosphate hydrolases"/>
    <property type="match status" value="2"/>
</dbReference>
<proteinExistence type="predicted"/>
<organism evidence="3 4">
    <name type="scientific">Erythrobacter ramosus</name>
    <dbReference type="NCBI Taxonomy" id="35811"/>
    <lineage>
        <taxon>Bacteria</taxon>
        <taxon>Pseudomonadati</taxon>
        <taxon>Pseudomonadota</taxon>
        <taxon>Alphaproteobacteria</taxon>
        <taxon>Sphingomonadales</taxon>
        <taxon>Erythrobacteraceae</taxon>
        <taxon>Erythrobacter/Porphyrobacter group</taxon>
        <taxon>Erythrobacter</taxon>
    </lineage>
</organism>
<dbReference type="NCBIfam" id="TIGR03491">
    <property type="entry name" value="TM0106 family RecB-like putative nuclease"/>
    <property type="match status" value="1"/>
</dbReference>
<reference evidence="3 4" key="1">
    <citation type="submission" date="2019-12" db="EMBL/GenBank/DDBJ databases">
        <title>Genomic-based taxomic classification of the family Erythrobacteraceae.</title>
        <authorList>
            <person name="Xu L."/>
        </authorList>
    </citation>
    <scope>NUCLEOTIDE SEQUENCE [LARGE SCALE GENOMIC DNA]</scope>
    <source>
        <strain evidence="3 4">JCM 10282</strain>
    </source>
</reference>
<evidence type="ECO:0000259" key="1">
    <source>
        <dbReference type="Pfam" id="PF13087"/>
    </source>
</evidence>
<dbReference type="AlphaFoldDB" id="A0A6I4UI62"/>
<dbReference type="InterPro" id="IPR047187">
    <property type="entry name" value="SF1_C_Upf1"/>
</dbReference>
<feature type="domain" description="YprB ribonuclease H-like" evidence="2">
    <location>
        <begin position="347"/>
        <end position="529"/>
    </location>
</feature>
<dbReference type="InterPro" id="IPR045055">
    <property type="entry name" value="DNA2/NAM7-like"/>
</dbReference>
<evidence type="ECO:0000259" key="2">
    <source>
        <dbReference type="Pfam" id="PF13482"/>
    </source>
</evidence>
<comment type="caution">
    <text evidence="3">The sequence shown here is derived from an EMBL/GenBank/DDBJ whole genome shotgun (WGS) entry which is preliminary data.</text>
</comment>
<dbReference type="InterPro" id="IPR041679">
    <property type="entry name" value="DNA2/NAM7-like_C"/>
</dbReference>
<name>A0A6I4UI62_9SPHN</name>
<protein>
    <submittedName>
        <fullName evidence="3">TM0106 family RecB-like putative nuclease</fullName>
    </submittedName>
</protein>
<evidence type="ECO:0000313" key="4">
    <source>
        <dbReference type="Proteomes" id="UP000430021"/>
    </source>
</evidence>
<feature type="domain" description="DNA2/NAM7 helicase-like C-terminal" evidence="1">
    <location>
        <begin position="951"/>
        <end position="1130"/>
    </location>
</feature>
<dbReference type="Pfam" id="PF13087">
    <property type="entry name" value="AAA_12"/>
    <property type="match status" value="1"/>
</dbReference>
<dbReference type="Pfam" id="PF13482">
    <property type="entry name" value="RNase_H_2"/>
    <property type="match status" value="1"/>
</dbReference>
<gene>
    <name evidence="3" type="ORF">GRI59_01710</name>
</gene>
<dbReference type="PANTHER" id="PTHR10887:SF495">
    <property type="entry name" value="HELICASE SENATAXIN ISOFORM X1-RELATED"/>
    <property type="match status" value="1"/>
</dbReference>